<dbReference type="Proteomes" id="UP001164539">
    <property type="component" value="Chromosome 11"/>
</dbReference>
<dbReference type="EMBL" id="CM051404">
    <property type="protein sequence ID" value="KAJ4707230.1"/>
    <property type="molecule type" value="Genomic_DNA"/>
</dbReference>
<protein>
    <submittedName>
        <fullName evidence="1">Uncharacterized protein</fullName>
    </submittedName>
</protein>
<gene>
    <name evidence="1" type="ORF">OWV82_020778</name>
</gene>
<evidence type="ECO:0000313" key="2">
    <source>
        <dbReference type="Proteomes" id="UP001164539"/>
    </source>
</evidence>
<reference evidence="1 2" key="1">
    <citation type="journal article" date="2023" name="Science">
        <title>Complex scaffold remodeling in plant triterpene biosynthesis.</title>
        <authorList>
            <person name="De La Pena R."/>
            <person name="Hodgson H."/>
            <person name="Liu J.C."/>
            <person name="Stephenson M.J."/>
            <person name="Martin A.C."/>
            <person name="Owen C."/>
            <person name="Harkess A."/>
            <person name="Leebens-Mack J."/>
            <person name="Jimenez L.E."/>
            <person name="Osbourn A."/>
            <person name="Sattely E.S."/>
        </authorList>
    </citation>
    <scope>NUCLEOTIDE SEQUENCE [LARGE SCALE GENOMIC DNA]</scope>
    <source>
        <strain evidence="2">cv. JPN11</strain>
        <tissue evidence="1">Leaf</tissue>
    </source>
</reference>
<sequence>MLLTGGENRNHFRRATVQNGDYLKVIKAWKMIFQSHAVSLVCELIEYSIINLEISFRSPRAQNAAQEKQENELPEHQQRFQGKLLFRVTLLRQVDRETPGIKIHSTPIDQQCSPGANKQHQVEPPESLHAIGISGIR</sequence>
<evidence type="ECO:0000313" key="1">
    <source>
        <dbReference type="EMBL" id="KAJ4707230.1"/>
    </source>
</evidence>
<organism evidence="1 2">
    <name type="scientific">Melia azedarach</name>
    <name type="common">Chinaberry tree</name>
    <dbReference type="NCBI Taxonomy" id="155640"/>
    <lineage>
        <taxon>Eukaryota</taxon>
        <taxon>Viridiplantae</taxon>
        <taxon>Streptophyta</taxon>
        <taxon>Embryophyta</taxon>
        <taxon>Tracheophyta</taxon>
        <taxon>Spermatophyta</taxon>
        <taxon>Magnoliopsida</taxon>
        <taxon>eudicotyledons</taxon>
        <taxon>Gunneridae</taxon>
        <taxon>Pentapetalae</taxon>
        <taxon>rosids</taxon>
        <taxon>malvids</taxon>
        <taxon>Sapindales</taxon>
        <taxon>Meliaceae</taxon>
        <taxon>Melia</taxon>
    </lineage>
</organism>
<proteinExistence type="predicted"/>
<name>A0ACC1X702_MELAZ</name>
<keyword evidence="2" id="KW-1185">Reference proteome</keyword>
<comment type="caution">
    <text evidence="1">The sequence shown here is derived from an EMBL/GenBank/DDBJ whole genome shotgun (WGS) entry which is preliminary data.</text>
</comment>
<accession>A0ACC1X702</accession>